<comment type="caution">
    <text evidence="1">The sequence shown here is derived from an EMBL/GenBank/DDBJ whole genome shotgun (WGS) entry which is preliminary data.</text>
</comment>
<dbReference type="EMBL" id="MHTV01000002">
    <property type="protein sequence ID" value="OHA67852.1"/>
    <property type="molecule type" value="Genomic_DNA"/>
</dbReference>
<evidence type="ECO:0000313" key="1">
    <source>
        <dbReference type="EMBL" id="OHA67852.1"/>
    </source>
</evidence>
<gene>
    <name evidence="1" type="ORF">A3C04_02865</name>
</gene>
<organism evidence="1 2">
    <name type="scientific">Candidatus Wildermuthbacteria bacterium RIFCSPHIGHO2_02_FULL_45_25</name>
    <dbReference type="NCBI Taxonomy" id="1802450"/>
    <lineage>
        <taxon>Bacteria</taxon>
        <taxon>Candidatus Wildermuthiibacteriota</taxon>
    </lineage>
</organism>
<dbReference type="Proteomes" id="UP000178092">
    <property type="component" value="Unassembled WGS sequence"/>
</dbReference>
<sequence length="237" mass="26583">MSTPSPQASSNADFTVSEVEGWQTYRNEEYGFEFQVPESLFNVFFSGSKGIDSLNEYKLLSKEYQHPSNLDQIIIDIERMAGDNLEKKQTSIKELRKAKVGERLFNLETTKEQIIKAKDIDIGGCIGTEAYDEISENQIKAIVFGCLTKENIHLRLVFITKELSKDNKKLFDQILSTFRFVDGGREEGNAAKTACEQSGDAYAACSANPSQNAGICVSCQCPEDSMWSFNKEMCITM</sequence>
<proteinExistence type="predicted"/>
<evidence type="ECO:0000313" key="2">
    <source>
        <dbReference type="Proteomes" id="UP000178092"/>
    </source>
</evidence>
<protein>
    <submittedName>
        <fullName evidence="1">Uncharacterized protein</fullName>
    </submittedName>
</protein>
<accession>A0A1G2R6H4</accession>
<reference evidence="1 2" key="1">
    <citation type="journal article" date="2016" name="Nat. Commun.">
        <title>Thousands of microbial genomes shed light on interconnected biogeochemical processes in an aquifer system.</title>
        <authorList>
            <person name="Anantharaman K."/>
            <person name="Brown C.T."/>
            <person name="Hug L.A."/>
            <person name="Sharon I."/>
            <person name="Castelle C.J."/>
            <person name="Probst A.J."/>
            <person name="Thomas B.C."/>
            <person name="Singh A."/>
            <person name="Wilkins M.J."/>
            <person name="Karaoz U."/>
            <person name="Brodie E.L."/>
            <person name="Williams K.H."/>
            <person name="Hubbard S.S."/>
            <person name="Banfield J.F."/>
        </authorList>
    </citation>
    <scope>NUCLEOTIDE SEQUENCE [LARGE SCALE GENOMIC DNA]</scope>
</reference>
<dbReference type="AlphaFoldDB" id="A0A1G2R6H4"/>
<name>A0A1G2R6H4_9BACT</name>